<name>A0A5W3F5N3_SALET</name>
<dbReference type="EMBL" id="AAHHJZ010000200">
    <property type="protein sequence ID" value="EBW6078206.1"/>
    <property type="molecule type" value="Genomic_DNA"/>
</dbReference>
<accession>A0A5W3F5N3</accession>
<gene>
    <name evidence="1" type="ORF">A4K93_24805</name>
</gene>
<organism evidence="1">
    <name type="scientific">Salmonella enterica subsp. enterica serovar Schwarzengrund</name>
    <dbReference type="NCBI Taxonomy" id="340190"/>
    <lineage>
        <taxon>Bacteria</taxon>
        <taxon>Pseudomonadati</taxon>
        <taxon>Pseudomonadota</taxon>
        <taxon>Gammaproteobacteria</taxon>
        <taxon>Enterobacterales</taxon>
        <taxon>Enterobacteriaceae</taxon>
        <taxon>Salmonella</taxon>
    </lineage>
</organism>
<proteinExistence type="predicted"/>
<sequence length="124" mass="13593">MIFLFLTITFLLSGCSSTGNQSLRNETSQSLQSKIVKNKTTKSEITSALGEPDTRTTLDSGNESWRYFMVNNQINASSFIPIVGLFTGGSQSQARTLDIDFKGDIVSQWSFSENNSTTQSGPVH</sequence>
<protein>
    <recommendedName>
        <fullName evidence="2">Outer membrane protein assembly factor BamE</fullName>
    </recommendedName>
</protein>
<evidence type="ECO:0008006" key="2">
    <source>
        <dbReference type="Google" id="ProtNLM"/>
    </source>
</evidence>
<dbReference type="AlphaFoldDB" id="A0A5W3F5N3"/>
<reference evidence="1" key="1">
    <citation type="submission" date="2018-08" db="EMBL/GenBank/DDBJ databases">
        <authorList>
            <person name="Ashton P.M."/>
            <person name="Dallman T."/>
            <person name="Nair S."/>
            <person name="De Pinna E."/>
            <person name="Peters T."/>
            <person name="Grant K."/>
        </authorList>
    </citation>
    <scope>NUCLEOTIDE SEQUENCE</scope>
    <source>
        <strain evidence="1">159694</strain>
    </source>
</reference>
<comment type="caution">
    <text evidence="1">The sequence shown here is derived from an EMBL/GenBank/DDBJ whole genome shotgun (WGS) entry which is preliminary data.</text>
</comment>
<evidence type="ECO:0000313" key="1">
    <source>
        <dbReference type="EMBL" id="EBW6078206.1"/>
    </source>
</evidence>